<evidence type="ECO:0000259" key="5">
    <source>
        <dbReference type="PROSITE" id="PS50405"/>
    </source>
</evidence>
<dbReference type="FunFam" id="3.40.30.10:FF:000123">
    <property type="entry name" value="Glutathione transferase o1"/>
    <property type="match status" value="1"/>
</dbReference>
<dbReference type="Pfam" id="PF13409">
    <property type="entry name" value="GST_N_2"/>
    <property type="match status" value="1"/>
</dbReference>
<proteinExistence type="predicted"/>
<dbReference type="EC" id="2.5.1.18" evidence="1"/>
<dbReference type="SFLD" id="SFLDS00019">
    <property type="entry name" value="Glutathione_Transferase_(cytos"/>
    <property type="match status" value="1"/>
</dbReference>
<dbReference type="SFLD" id="SFLDG01152">
    <property type="entry name" value="Main.3:_Omega-_and_Tau-like"/>
    <property type="match status" value="1"/>
</dbReference>
<comment type="catalytic activity">
    <reaction evidence="3">
        <text>RX + glutathione = an S-substituted glutathione + a halide anion + H(+)</text>
        <dbReference type="Rhea" id="RHEA:16437"/>
        <dbReference type="ChEBI" id="CHEBI:15378"/>
        <dbReference type="ChEBI" id="CHEBI:16042"/>
        <dbReference type="ChEBI" id="CHEBI:17792"/>
        <dbReference type="ChEBI" id="CHEBI:57925"/>
        <dbReference type="ChEBI" id="CHEBI:90779"/>
        <dbReference type="EC" id="2.5.1.18"/>
    </reaction>
</comment>
<dbReference type="PROSITE" id="PS50405">
    <property type="entry name" value="GST_CTER"/>
    <property type="match status" value="1"/>
</dbReference>
<dbReference type="GO" id="GO:0005737">
    <property type="term" value="C:cytoplasm"/>
    <property type="evidence" value="ECO:0007669"/>
    <property type="project" value="TreeGrafter"/>
</dbReference>
<gene>
    <name evidence="6" type="ORF">E4L96_03720</name>
</gene>
<feature type="domain" description="GST C-terminal" evidence="5">
    <location>
        <begin position="83"/>
        <end position="211"/>
    </location>
</feature>
<dbReference type="SUPFAM" id="SSF52833">
    <property type="entry name" value="Thioredoxin-like"/>
    <property type="match status" value="1"/>
</dbReference>
<dbReference type="GO" id="GO:0004364">
    <property type="term" value="F:glutathione transferase activity"/>
    <property type="evidence" value="ECO:0007669"/>
    <property type="project" value="UniProtKB-EC"/>
</dbReference>
<dbReference type="SFLD" id="SFLDG00358">
    <property type="entry name" value="Main_(cytGST)"/>
    <property type="match status" value="1"/>
</dbReference>
<dbReference type="OrthoDB" id="3828095at2"/>
<dbReference type="InterPro" id="IPR050983">
    <property type="entry name" value="GST_Omega/HSP26"/>
</dbReference>
<dbReference type="Pfam" id="PF13410">
    <property type="entry name" value="GST_C_2"/>
    <property type="match status" value="1"/>
</dbReference>
<sequence length="229" mass="24820">MTLTLISHRLCPYVQRAVIVLQEKGVPYERVDIDLANKPAWFLALSPLGKTPVLVVDGTPVFESAVICEYLDETFEPKLHPDNALERARHRAWIEFASATLNAVGTFYAASGQAAYDAAATVLHQRFAGLEKTLGSGPYFAGDRFTLPDAAYAPVFRYLDVFDSATGIDFMAGRPKVQAWRAALARRPSVRAAVGPDYAGLLRSFVIARPSVLGALLAAQAPDGRELAA</sequence>
<dbReference type="RefSeq" id="WP_135205887.1">
    <property type="nucleotide sequence ID" value="NZ_SPVF01000056.1"/>
</dbReference>
<dbReference type="InterPro" id="IPR036282">
    <property type="entry name" value="Glutathione-S-Trfase_C_sf"/>
</dbReference>
<evidence type="ECO:0000256" key="1">
    <source>
        <dbReference type="ARBA" id="ARBA00012452"/>
    </source>
</evidence>
<evidence type="ECO:0000313" key="7">
    <source>
        <dbReference type="Proteomes" id="UP000298438"/>
    </source>
</evidence>
<dbReference type="InterPro" id="IPR045073">
    <property type="entry name" value="Omega/Tau-like"/>
</dbReference>
<dbReference type="AlphaFoldDB" id="A0A4Y9SLP2"/>
<dbReference type="Gene3D" id="1.20.1050.10">
    <property type="match status" value="1"/>
</dbReference>
<dbReference type="PANTHER" id="PTHR43968">
    <property type="match status" value="1"/>
</dbReference>
<protein>
    <recommendedName>
        <fullName evidence="1">glutathione transferase</fullName>
        <ecNumber evidence="1">2.5.1.18</ecNumber>
    </recommendedName>
</protein>
<evidence type="ECO:0000256" key="3">
    <source>
        <dbReference type="ARBA" id="ARBA00047960"/>
    </source>
</evidence>
<dbReference type="InterPro" id="IPR040079">
    <property type="entry name" value="Glutathione_S-Trfase"/>
</dbReference>
<accession>A0A4Y9SLP2</accession>
<dbReference type="EMBL" id="SPVF01000056">
    <property type="protein sequence ID" value="TFW27361.1"/>
    <property type="molecule type" value="Genomic_DNA"/>
</dbReference>
<dbReference type="PANTHER" id="PTHR43968:SF6">
    <property type="entry name" value="GLUTATHIONE S-TRANSFERASE OMEGA"/>
    <property type="match status" value="1"/>
</dbReference>
<dbReference type="PROSITE" id="PS50404">
    <property type="entry name" value="GST_NTER"/>
    <property type="match status" value="1"/>
</dbReference>
<dbReference type="PROSITE" id="PS51354">
    <property type="entry name" value="GLUTAREDOXIN_2"/>
    <property type="match status" value="1"/>
</dbReference>
<dbReference type="SUPFAM" id="SSF47616">
    <property type="entry name" value="GST C-terminal domain-like"/>
    <property type="match status" value="1"/>
</dbReference>
<dbReference type="Proteomes" id="UP000298438">
    <property type="component" value="Unassembled WGS sequence"/>
</dbReference>
<organism evidence="6 7">
    <name type="scientific">Zemynaea arenosa</name>
    <dbReference type="NCBI Taxonomy" id="2561931"/>
    <lineage>
        <taxon>Bacteria</taxon>
        <taxon>Pseudomonadati</taxon>
        <taxon>Pseudomonadota</taxon>
        <taxon>Betaproteobacteria</taxon>
        <taxon>Burkholderiales</taxon>
        <taxon>Oxalobacteraceae</taxon>
        <taxon>Telluria group</taxon>
        <taxon>Zemynaea</taxon>
    </lineage>
</organism>
<dbReference type="InterPro" id="IPR004045">
    <property type="entry name" value="Glutathione_S-Trfase_N"/>
</dbReference>
<evidence type="ECO:0000256" key="2">
    <source>
        <dbReference type="ARBA" id="ARBA00022679"/>
    </source>
</evidence>
<keyword evidence="2 6" id="KW-0808">Transferase</keyword>
<dbReference type="InterPro" id="IPR010987">
    <property type="entry name" value="Glutathione-S-Trfase_C-like"/>
</dbReference>
<dbReference type="Gene3D" id="3.40.30.10">
    <property type="entry name" value="Glutaredoxin"/>
    <property type="match status" value="1"/>
</dbReference>
<evidence type="ECO:0000313" key="6">
    <source>
        <dbReference type="EMBL" id="TFW27361.1"/>
    </source>
</evidence>
<dbReference type="InterPro" id="IPR036249">
    <property type="entry name" value="Thioredoxin-like_sf"/>
</dbReference>
<name>A0A4Y9SLP2_9BURK</name>
<keyword evidence="7" id="KW-1185">Reference proteome</keyword>
<evidence type="ECO:0000259" key="4">
    <source>
        <dbReference type="PROSITE" id="PS50404"/>
    </source>
</evidence>
<feature type="domain" description="GST N-terminal" evidence="4">
    <location>
        <begin position="1"/>
        <end position="79"/>
    </location>
</feature>
<comment type="caution">
    <text evidence="6">The sequence shown here is derived from an EMBL/GenBank/DDBJ whole genome shotgun (WGS) entry which is preliminary data.</text>
</comment>
<reference evidence="6 7" key="1">
    <citation type="submission" date="2019-03" db="EMBL/GenBank/DDBJ databases">
        <title>Draft Genome Sequence of Massilia arenosa sp. nov., a Novel Massilia Species Isolated from a Sandy-loam Maize Soil.</title>
        <authorList>
            <person name="Raths R."/>
            <person name="Peta V."/>
            <person name="Bucking H."/>
        </authorList>
    </citation>
    <scope>NUCLEOTIDE SEQUENCE [LARGE SCALE GENOMIC DNA]</scope>
    <source>
        <strain evidence="6 7">MC02</strain>
    </source>
</reference>